<evidence type="ECO:0000313" key="2">
    <source>
        <dbReference type="Proteomes" id="UP001589818"/>
    </source>
</evidence>
<dbReference type="Pfam" id="PF14486">
    <property type="entry name" value="DUF4432"/>
    <property type="match status" value="1"/>
</dbReference>
<dbReference type="Gene3D" id="2.70.98.10">
    <property type="match status" value="1"/>
</dbReference>
<dbReference type="CDD" id="cd09023">
    <property type="entry name" value="Aldose_epim_Ec_c4013"/>
    <property type="match status" value="1"/>
</dbReference>
<dbReference type="InterPro" id="IPR011013">
    <property type="entry name" value="Gal_mutarotase_sf_dom"/>
</dbReference>
<name>A0ABV6JF21_9BACL</name>
<dbReference type="InterPro" id="IPR014718">
    <property type="entry name" value="GH-type_carb-bd"/>
</dbReference>
<protein>
    <submittedName>
        <fullName evidence="1">DUF4432 family protein</fullName>
    </submittedName>
</protein>
<organism evidence="1 2">
    <name type="scientific">Paenibacillus mendelii</name>
    <dbReference type="NCBI Taxonomy" id="206163"/>
    <lineage>
        <taxon>Bacteria</taxon>
        <taxon>Bacillati</taxon>
        <taxon>Bacillota</taxon>
        <taxon>Bacilli</taxon>
        <taxon>Bacillales</taxon>
        <taxon>Paenibacillaceae</taxon>
        <taxon>Paenibacillus</taxon>
    </lineage>
</organism>
<comment type="caution">
    <text evidence="1">The sequence shown here is derived from an EMBL/GenBank/DDBJ whole genome shotgun (WGS) entry which is preliminary data.</text>
</comment>
<dbReference type="InterPro" id="IPR027839">
    <property type="entry name" value="DUF4432"/>
</dbReference>
<reference evidence="1 2" key="1">
    <citation type="submission" date="2024-09" db="EMBL/GenBank/DDBJ databases">
        <authorList>
            <person name="Sun Q."/>
            <person name="Mori K."/>
        </authorList>
    </citation>
    <scope>NUCLEOTIDE SEQUENCE [LARGE SCALE GENOMIC DNA]</scope>
    <source>
        <strain evidence="1 2">CCM 4839</strain>
    </source>
</reference>
<dbReference type="Proteomes" id="UP001589818">
    <property type="component" value="Unassembled WGS sequence"/>
</dbReference>
<sequence length="344" mass="38355">MELYGRSWTRRELEAHIGKLEQIGGIRRFECAEGPEKGTEIIQVRTGAGLSYTVSPTKGLDLSLAEFGGTPISWQAAGGDIHPMYYEPEGAGWLRTASGGLLMTCGLMHAGWTAEHDGRQFGLHGRVHHTPARQVAAEGQWSGDDYDMRISGTMEETALFGGHLRMRREIRSRLGENRITITDTVENAGFEPCPHMILYHFNFGFPLLSESAELTFPPGTVQPREAETPLKDYDRWQEPTAGYLERCYYHKPDALRQRVSANIRQPQFPQAGGRYIPLNVTLSWGTDTLPQLVQWKLPAEGAHVLGIEPANCGMDGAPPEEADRLRVMLQPGEQVRYDLELNIG</sequence>
<keyword evidence="2" id="KW-1185">Reference proteome</keyword>
<dbReference type="EMBL" id="JBHLVF010000033">
    <property type="protein sequence ID" value="MFC0393475.1"/>
    <property type="molecule type" value="Genomic_DNA"/>
</dbReference>
<dbReference type="SUPFAM" id="SSF74650">
    <property type="entry name" value="Galactose mutarotase-like"/>
    <property type="match status" value="1"/>
</dbReference>
<dbReference type="RefSeq" id="WP_204821473.1">
    <property type="nucleotide sequence ID" value="NZ_JANHOF010000014.1"/>
</dbReference>
<accession>A0ABV6JF21</accession>
<evidence type="ECO:0000313" key="1">
    <source>
        <dbReference type="EMBL" id="MFC0393475.1"/>
    </source>
</evidence>
<proteinExistence type="predicted"/>
<gene>
    <name evidence="1" type="ORF">ACFFJ8_19110</name>
</gene>